<dbReference type="KEGG" id="mpro:BJP34_10135"/>
<sequence length="109" mass="12298">MTYQPQSEFEKSLNIRAMTTKQIWSYATGMLAICMIFAPGKYKLAIPMIVIGGAATSTAFVWHSHNKSDKTLLPNQVQQIEERLGNIETIVGRDDLEVNLKLKQLEETI</sequence>
<dbReference type="RefSeq" id="WP_070392243.1">
    <property type="nucleotide sequence ID" value="NZ_CP017599.1"/>
</dbReference>
<protein>
    <submittedName>
        <fullName evidence="2">Uncharacterized protein</fullName>
    </submittedName>
</protein>
<reference evidence="3" key="1">
    <citation type="submission" date="2016-10" db="EMBL/GenBank/DDBJ databases">
        <title>Comparative genomics uncovers the prolific and rare metabolic potential of the cyanobacterial genus Moorea.</title>
        <authorList>
            <person name="Leao T."/>
            <person name="Castelao G."/>
            <person name="Korobeynikov A."/>
            <person name="Monroe E.A."/>
            <person name="Podell S."/>
            <person name="Glukhov E."/>
            <person name="Allen E."/>
            <person name="Gerwick W.H."/>
            <person name="Gerwick L."/>
        </authorList>
    </citation>
    <scope>NUCLEOTIDE SEQUENCE [LARGE SCALE GENOMIC DNA]</scope>
    <source>
        <strain evidence="3">PAL-8-15-08-1</strain>
    </source>
</reference>
<keyword evidence="1" id="KW-0472">Membrane</keyword>
<evidence type="ECO:0000313" key="2">
    <source>
        <dbReference type="EMBL" id="AOW99767.1"/>
    </source>
</evidence>
<feature type="transmembrane region" description="Helical" evidence="1">
    <location>
        <begin position="21"/>
        <end position="38"/>
    </location>
</feature>
<gene>
    <name evidence="2" type="ORF">BJP34_10135</name>
</gene>
<keyword evidence="1" id="KW-0812">Transmembrane</keyword>
<evidence type="ECO:0000256" key="1">
    <source>
        <dbReference type="SAM" id="Phobius"/>
    </source>
</evidence>
<dbReference type="OrthoDB" id="426278at2"/>
<dbReference type="AlphaFoldDB" id="A0A1D8TQ45"/>
<keyword evidence="1" id="KW-1133">Transmembrane helix</keyword>
<name>A0A1D8TQ45_9CYAN</name>
<proteinExistence type="predicted"/>
<dbReference type="EMBL" id="CP017599">
    <property type="protein sequence ID" value="AOW99767.1"/>
    <property type="molecule type" value="Genomic_DNA"/>
</dbReference>
<organism evidence="2 3">
    <name type="scientific">Moorena producens PAL-8-15-08-1</name>
    <dbReference type="NCBI Taxonomy" id="1458985"/>
    <lineage>
        <taxon>Bacteria</taxon>
        <taxon>Bacillati</taxon>
        <taxon>Cyanobacteriota</taxon>
        <taxon>Cyanophyceae</taxon>
        <taxon>Coleofasciculales</taxon>
        <taxon>Coleofasciculaceae</taxon>
        <taxon>Moorena</taxon>
    </lineage>
</organism>
<accession>A0A1D8TQ45</accession>
<evidence type="ECO:0000313" key="3">
    <source>
        <dbReference type="Proteomes" id="UP000177870"/>
    </source>
</evidence>
<feature type="transmembrane region" description="Helical" evidence="1">
    <location>
        <begin position="44"/>
        <end position="62"/>
    </location>
</feature>
<dbReference type="Proteomes" id="UP000177870">
    <property type="component" value="Chromosome"/>
</dbReference>